<reference evidence="2 3" key="1">
    <citation type="submission" date="2018-03" db="EMBL/GenBank/DDBJ databases">
        <authorList>
            <person name="Fogelqvist J."/>
        </authorList>
    </citation>
    <scope>NUCLEOTIDE SEQUENCE [LARGE SCALE GENOMIC DNA]</scope>
</reference>
<accession>A0A3P3YL96</accession>
<organism evidence="2 3">
    <name type="scientific">Plasmodiophora brassicae</name>
    <name type="common">Clubroot disease agent</name>
    <dbReference type="NCBI Taxonomy" id="37360"/>
    <lineage>
        <taxon>Eukaryota</taxon>
        <taxon>Sar</taxon>
        <taxon>Rhizaria</taxon>
        <taxon>Endomyxa</taxon>
        <taxon>Phytomyxea</taxon>
        <taxon>Plasmodiophorida</taxon>
        <taxon>Plasmodiophoridae</taxon>
        <taxon>Plasmodiophora</taxon>
    </lineage>
</organism>
<feature type="compositionally biased region" description="Low complexity" evidence="1">
    <location>
        <begin position="219"/>
        <end position="234"/>
    </location>
</feature>
<evidence type="ECO:0000313" key="3">
    <source>
        <dbReference type="Proteomes" id="UP000290189"/>
    </source>
</evidence>
<protein>
    <submittedName>
        <fullName evidence="2">Uncharacterized protein</fullName>
    </submittedName>
</protein>
<name>A0A3P3YL96_PLABS</name>
<dbReference type="EMBL" id="OVEO01000014">
    <property type="protein sequence ID" value="SPR00550.1"/>
    <property type="molecule type" value="Genomic_DNA"/>
</dbReference>
<dbReference type="Proteomes" id="UP000290189">
    <property type="component" value="Unassembled WGS sequence"/>
</dbReference>
<evidence type="ECO:0000313" key="2">
    <source>
        <dbReference type="EMBL" id="SPR00550.1"/>
    </source>
</evidence>
<feature type="region of interest" description="Disordered" evidence="1">
    <location>
        <begin position="204"/>
        <end position="240"/>
    </location>
</feature>
<geneLocation type="mitochondrion" evidence="2"/>
<gene>
    <name evidence="2" type="ORF">PLBR_LOCUS7765</name>
</gene>
<sequence length="240" mass="26937">MGWDRSREGSGAATARQSAAAGRRWCLPPGWAADRTCDRRSWAPSAFGSGAPPHAMGHSRLPLLSLPRVLGKSELQHYTYALEMLALARDPEYWKPSYDQLRNMYARYSVPGISYKPGLAELLYMYECMRVARFARVPRLPGQKYYDALFWNEPVIDTLLARFAVTPTPTVPRVLADHQQWLEDQDPDPELAFHLQEKELRAKFALRAQTPAKPKRPAKPSSPSKPATTPADAAVDSDDD</sequence>
<dbReference type="AlphaFoldDB" id="A0A3P3YL96"/>
<evidence type="ECO:0000256" key="1">
    <source>
        <dbReference type="SAM" id="MobiDB-lite"/>
    </source>
</evidence>
<proteinExistence type="predicted"/>
<keyword evidence="2" id="KW-0496">Mitochondrion</keyword>